<dbReference type="PROSITE" id="PS00122">
    <property type="entry name" value="CARBOXYLESTERASE_B_1"/>
    <property type="match status" value="1"/>
</dbReference>
<dbReference type="InterPro" id="IPR036409">
    <property type="entry name" value="Aldolase_II/adducin_N_sf"/>
</dbReference>
<feature type="signal peptide" evidence="4">
    <location>
        <begin position="1"/>
        <end position="18"/>
    </location>
</feature>
<evidence type="ECO:0000256" key="4">
    <source>
        <dbReference type="SAM" id="SignalP"/>
    </source>
</evidence>
<reference evidence="6" key="1">
    <citation type="submission" date="2014-09" db="EMBL/GenBank/DDBJ databases">
        <title>Genome sequence of the luminous mushroom Mycena chlorophos for searching fungal bioluminescence genes.</title>
        <authorList>
            <person name="Tanaka Y."/>
            <person name="Kasuga D."/>
            <person name="Oba Y."/>
            <person name="Hase S."/>
            <person name="Sato K."/>
            <person name="Oba Y."/>
            <person name="Sakakibara Y."/>
        </authorList>
    </citation>
    <scope>NUCLEOTIDE SEQUENCE</scope>
</reference>
<dbReference type="Gene3D" id="3.40.50.1820">
    <property type="entry name" value="alpha/beta hydrolase"/>
    <property type="match status" value="1"/>
</dbReference>
<feature type="chain" id="PRO_5047202483" description="Class II aldolase/adducin N-terminal domain-containing protein" evidence="4">
    <location>
        <begin position="19"/>
        <end position="839"/>
    </location>
</feature>
<name>A0ABQ0LBZ2_MYCCL</name>
<dbReference type="InterPro" id="IPR019826">
    <property type="entry name" value="Carboxylesterase_B_AS"/>
</dbReference>
<dbReference type="InterPro" id="IPR002018">
    <property type="entry name" value="CarbesteraseB"/>
</dbReference>
<keyword evidence="4" id="KW-0732">Signal</keyword>
<dbReference type="EMBL" id="DF844795">
    <property type="protein sequence ID" value="GAT48649.1"/>
    <property type="molecule type" value="Genomic_DNA"/>
</dbReference>
<dbReference type="Pfam" id="PF00596">
    <property type="entry name" value="Aldolase_II"/>
    <property type="match status" value="1"/>
</dbReference>
<gene>
    <name evidence="6" type="ORF">MCHLO_06031</name>
</gene>
<feature type="domain" description="Class II aldolase/adducin N-terminal" evidence="5">
    <location>
        <begin position="560"/>
        <end position="780"/>
    </location>
</feature>
<dbReference type="Proteomes" id="UP000815677">
    <property type="component" value="Unassembled WGS sequence"/>
</dbReference>
<proteinExistence type="inferred from homology"/>
<evidence type="ECO:0000313" key="6">
    <source>
        <dbReference type="EMBL" id="GAT48649.1"/>
    </source>
</evidence>
<protein>
    <recommendedName>
        <fullName evidence="5">Class II aldolase/adducin N-terminal domain-containing protein</fullName>
    </recommendedName>
</protein>
<comment type="similarity">
    <text evidence="1">Belongs to the type-B carboxylesterase/lipase family.</text>
</comment>
<keyword evidence="2" id="KW-0378">Hydrolase</keyword>
<keyword evidence="7" id="KW-1185">Reference proteome</keyword>
<evidence type="ECO:0000259" key="5">
    <source>
        <dbReference type="SMART" id="SM01007"/>
    </source>
</evidence>
<dbReference type="Gene3D" id="3.40.225.10">
    <property type="entry name" value="Class II aldolase/adducin N-terminal domain"/>
    <property type="match status" value="1"/>
</dbReference>
<feature type="region of interest" description="Disordered" evidence="3">
    <location>
        <begin position="523"/>
        <end position="546"/>
    </location>
</feature>
<evidence type="ECO:0000313" key="7">
    <source>
        <dbReference type="Proteomes" id="UP000815677"/>
    </source>
</evidence>
<dbReference type="SUPFAM" id="SSF53474">
    <property type="entry name" value="alpha/beta-Hydrolases"/>
    <property type="match status" value="1"/>
</dbReference>
<dbReference type="InterPro" id="IPR001303">
    <property type="entry name" value="Aldolase_II/adducin_N"/>
</dbReference>
<dbReference type="InterPro" id="IPR029058">
    <property type="entry name" value="AB_hydrolase_fold"/>
</dbReference>
<dbReference type="SMART" id="SM01007">
    <property type="entry name" value="Aldolase_II"/>
    <property type="match status" value="1"/>
</dbReference>
<dbReference type="SUPFAM" id="SSF53639">
    <property type="entry name" value="AraD/HMP-PK domain-like"/>
    <property type="match status" value="1"/>
</dbReference>
<sequence>MALSKIALALLPSLLASAANVVDLGYASYAGNLSFPNTVAYLGLPYAEPPLGNLRFRAPVVLNTARVAKATGGKVVDASQYPNFCIQGSTGAGDAGGAGSEDCLKVNVYAPAGAKRGDDLPVLVYIHGGGYFYGNPANWPFDGWVHQSPNVVIVSVYYRLDAFGFLSHPDFTDPKIGDFNAGFLDQTMALEWIQAHIRAFGGDPTKVTINGESAGGSSVELHMVANSDKGKNLFRGVIAQSVYRTPLAKPEQRVQQFDVFAQEAGCGTGAVAAQMACLRNASVSALARAQDATSGSTAISPVTGYKLFQPVLDGTVFKDFPTHEFTTGGAFADVAVIVGSTTNETLSGGTSIPAALEAYFPSMTNSSADALVAQYPVSDFSNSTALQFQAATGESELLCARHVIASAVSERTNAWTYRYNQPNPTGGSAAVGHAAENWMMFNGINTGFNGTGAFSPMTPTEDAFAAELIAYWLSFVRAQNPNTYKLSRSPEWKQFSRASKERMVLQQGPGTTTDVSGSFLEVQSAVPPRPDSPSSKTYRGNIHGPPTFKDKEEERAFLKFRLAQALRIFGNRGFDEGPAGHITVRDPIRPDCFWVNPFGLHFSLIQPEDLLLVSHSGEIQDTETGYNSTHGTRFRPDDLLLVSHSGEIQDTETGYNSTHGTRFRVLNTAAFMIHSAIHAARPDVLCAAHSHSTFGKAFSAVGKLLDPISQDACAFYGDHALYTQYNGIVLDDQEGSAIVEALGTKKAAILQNHGLLVATSTIEGTLWFYIAMERSCEVQLLADAATGARGGETVKINDAQAAETGRILGTQGAGWFSGSMEFMKLEAKEGVRFKLSEEK</sequence>
<accession>A0ABQ0LBZ2</accession>
<evidence type="ECO:0000256" key="2">
    <source>
        <dbReference type="ARBA" id="ARBA00022801"/>
    </source>
</evidence>
<dbReference type="Pfam" id="PF00135">
    <property type="entry name" value="COesterase"/>
    <property type="match status" value="1"/>
</dbReference>
<evidence type="ECO:0000256" key="3">
    <source>
        <dbReference type="SAM" id="MobiDB-lite"/>
    </source>
</evidence>
<evidence type="ECO:0000256" key="1">
    <source>
        <dbReference type="ARBA" id="ARBA00005964"/>
    </source>
</evidence>
<organism evidence="6 7">
    <name type="scientific">Mycena chlorophos</name>
    <name type="common">Agaric fungus</name>
    <name type="synonym">Agaricus chlorophos</name>
    <dbReference type="NCBI Taxonomy" id="658473"/>
    <lineage>
        <taxon>Eukaryota</taxon>
        <taxon>Fungi</taxon>
        <taxon>Dikarya</taxon>
        <taxon>Basidiomycota</taxon>
        <taxon>Agaricomycotina</taxon>
        <taxon>Agaricomycetes</taxon>
        <taxon>Agaricomycetidae</taxon>
        <taxon>Agaricales</taxon>
        <taxon>Marasmiineae</taxon>
        <taxon>Mycenaceae</taxon>
        <taxon>Mycena</taxon>
    </lineage>
</organism>
<dbReference type="InterPro" id="IPR050309">
    <property type="entry name" value="Type-B_Carboxylest/Lipase"/>
</dbReference>
<dbReference type="PANTHER" id="PTHR11559">
    <property type="entry name" value="CARBOXYLESTERASE"/>
    <property type="match status" value="1"/>
</dbReference>